<sequence length="224" mass="25628">MKEDIKGIKRMIWSHSKVVQLLEDLISNVLPQLHQQRNRGWPNEDLANLNNETFATICVVPRRLKRGKYGKLQVNEQKVHSVSRQTGVAFVMPLLSEHSEEVASHYPKAHERDYGLWLAPRLVEHLVKVPLGLWDNGTCCLATSSSPRRGTQLVVMTTARRPHVVPCSSFQLRDVLGNSGLSPIKVKSFWYDDSKVERLLPPIESMSYTMNYVGLSVKTFFREY</sequence>
<reference evidence="2" key="1">
    <citation type="journal article" date="2011" name="Nature">
        <title>Genome sequence and analysis of the tuber crop potato.</title>
        <authorList>
            <consortium name="The Potato Genome Sequencing Consortium"/>
        </authorList>
    </citation>
    <scope>NUCLEOTIDE SEQUENCE [LARGE SCALE GENOMIC DNA]</scope>
    <source>
        <strain evidence="2">cv. DM1-3 516 R44</strain>
    </source>
</reference>
<organism evidence="1 2">
    <name type="scientific">Solanum tuberosum</name>
    <name type="common">Potato</name>
    <dbReference type="NCBI Taxonomy" id="4113"/>
    <lineage>
        <taxon>Eukaryota</taxon>
        <taxon>Viridiplantae</taxon>
        <taxon>Streptophyta</taxon>
        <taxon>Embryophyta</taxon>
        <taxon>Tracheophyta</taxon>
        <taxon>Spermatophyta</taxon>
        <taxon>Magnoliopsida</taxon>
        <taxon>eudicotyledons</taxon>
        <taxon>Gunneridae</taxon>
        <taxon>Pentapetalae</taxon>
        <taxon>asterids</taxon>
        <taxon>lamiids</taxon>
        <taxon>Solanales</taxon>
        <taxon>Solanaceae</taxon>
        <taxon>Solanoideae</taxon>
        <taxon>Solaneae</taxon>
        <taxon>Solanum</taxon>
    </lineage>
</organism>
<dbReference type="Proteomes" id="UP000011115">
    <property type="component" value="Unassembled WGS sequence"/>
</dbReference>
<dbReference type="AlphaFoldDB" id="M1D9Q0"/>
<accession>M1D9Q0</accession>
<keyword evidence="2" id="KW-1185">Reference proteome</keyword>
<dbReference type="Gramene" id="PGSC0003DMT400085537">
    <property type="protein sequence ID" value="PGSC0003DMT400085537"/>
    <property type="gene ID" value="PGSC0003DMG400035108"/>
</dbReference>
<dbReference type="EnsemblPlants" id="PGSC0003DMT400085537">
    <property type="protein sequence ID" value="PGSC0003DMT400085537"/>
    <property type="gene ID" value="PGSC0003DMG400035108"/>
</dbReference>
<evidence type="ECO:0000313" key="1">
    <source>
        <dbReference type="EnsemblPlants" id="PGSC0003DMT400085537"/>
    </source>
</evidence>
<name>M1D9Q0_SOLTU</name>
<proteinExistence type="predicted"/>
<dbReference type="InParanoid" id="M1D9Q0"/>
<dbReference type="PaxDb" id="4113-PGSC0003DMT400085537"/>
<protein>
    <submittedName>
        <fullName evidence="1">Uncharacterized protein</fullName>
    </submittedName>
</protein>
<reference evidence="1" key="2">
    <citation type="submission" date="2015-06" db="UniProtKB">
        <authorList>
            <consortium name="EnsemblPlants"/>
        </authorList>
    </citation>
    <scope>IDENTIFICATION</scope>
    <source>
        <strain evidence="1">DM1-3 516 R44</strain>
    </source>
</reference>
<dbReference type="HOGENOM" id="CLU_1236876_0_0_1"/>
<evidence type="ECO:0000313" key="2">
    <source>
        <dbReference type="Proteomes" id="UP000011115"/>
    </source>
</evidence>